<reference evidence="1" key="1">
    <citation type="submission" date="2018-02" db="EMBL/GenBank/DDBJ databases">
        <title>Rhizophora mucronata_Transcriptome.</title>
        <authorList>
            <person name="Meera S.P."/>
            <person name="Sreeshan A."/>
            <person name="Augustine A."/>
        </authorList>
    </citation>
    <scope>NUCLEOTIDE SEQUENCE</scope>
    <source>
        <tissue evidence="1">Leaf</tissue>
    </source>
</reference>
<name>A0A2P2J6A3_RHIMU</name>
<sequence length="67" mass="7434">MSITGSEMKLDALEYQPGSSSSSIFTNRRIASVEAMFPSACQLHKYQNFKRALSAVDIQNHGNKNVK</sequence>
<dbReference type="AlphaFoldDB" id="A0A2P2J6A3"/>
<accession>A0A2P2J6A3</accession>
<protein>
    <submittedName>
        <fullName evidence="1">Uncharacterized protein</fullName>
    </submittedName>
</protein>
<evidence type="ECO:0000313" key="1">
    <source>
        <dbReference type="EMBL" id="MBW88996.1"/>
    </source>
</evidence>
<dbReference type="EMBL" id="GGEC01008513">
    <property type="protein sequence ID" value="MBW88996.1"/>
    <property type="molecule type" value="Transcribed_RNA"/>
</dbReference>
<organism evidence="1">
    <name type="scientific">Rhizophora mucronata</name>
    <name type="common">Asiatic mangrove</name>
    <dbReference type="NCBI Taxonomy" id="61149"/>
    <lineage>
        <taxon>Eukaryota</taxon>
        <taxon>Viridiplantae</taxon>
        <taxon>Streptophyta</taxon>
        <taxon>Embryophyta</taxon>
        <taxon>Tracheophyta</taxon>
        <taxon>Spermatophyta</taxon>
        <taxon>Magnoliopsida</taxon>
        <taxon>eudicotyledons</taxon>
        <taxon>Gunneridae</taxon>
        <taxon>Pentapetalae</taxon>
        <taxon>rosids</taxon>
        <taxon>fabids</taxon>
        <taxon>Malpighiales</taxon>
        <taxon>Rhizophoraceae</taxon>
        <taxon>Rhizophora</taxon>
    </lineage>
</organism>
<proteinExistence type="predicted"/>